<dbReference type="Proteomes" id="UP000015560">
    <property type="component" value="Chromosome"/>
</dbReference>
<dbReference type="RefSeq" id="WP_025013632.1">
    <property type="nucleotide sequence ID" value="NZ_AP012544.1"/>
</dbReference>
<sequence length="92" mass="10472">MENSDSMDSDFLNLVIEKGMKGNKPSVMAKGLLKTVNHYKKQENIEKKLTEMLQTFNDFDHQYAVNVAQELVVLDSSYSEFVKKLNLPDSNG</sequence>
<name>A0AAD1ET21_LACCA</name>
<evidence type="ECO:0000313" key="1">
    <source>
        <dbReference type="EMBL" id="BAN74540.1"/>
    </source>
</evidence>
<accession>A0AAD1ET21</accession>
<protein>
    <submittedName>
        <fullName evidence="1">Uncharacterized protein</fullName>
    </submittedName>
</protein>
<dbReference type="AlphaFoldDB" id="A0AAD1ET21"/>
<organism evidence="1 2">
    <name type="scientific">Lacticaseibacillus casei DSM 20011 = JCM 1134 = ATCC 393</name>
    <dbReference type="NCBI Taxonomy" id="1423732"/>
    <lineage>
        <taxon>Bacteria</taxon>
        <taxon>Bacillati</taxon>
        <taxon>Bacillota</taxon>
        <taxon>Bacilli</taxon>
        <taxon>Lactobacillales</taxon>
        <taxon>Lactobacillaceae</taxon>
        <taxon>Lacticaseibacillus</taxon>
    </lineage>
</organism>
<gene>
    <name evidence="1" type="ORF">LBCZ_1372</name>
</gene>
<reference evidence="1 2" key="1">
    <citation type="journal article" date="2013" name="PLoS ONE">
        <title>Genomic Adaptation of the Lactobacillus casei Group.</title>
        <authorList>
            <person name="Toh H."/>
            <person name="Oshima K."/>
            <person name="Nakano A."/>
            <person name="Takahata M."/>
            <person name="Murakami M."/>
            <person name="Takaki T."/>
            <person name="Nishiyama H."/>
            <person name="Igimi S."/>
            <person name="Hattori M."/>
            <person name="Morita H."/>
        </authorList>
    </citation>
    <scope>NUCLEOTIDE SEQUENCE [LARGE SCALE GENOMIC DNA]</scope>
    <source>
        <strain evidence="1 2">ATCC 393</strain>
    </source>
</reference>
<proteinExistence type="predicted"/>
<evidence type="ECO:0000313" key="2">
    <source>
        <dbReference type="Proteomes" id="UP000015560"/>
    </source>
</evidence>
<dbReference type="EMBL" id="AP012544">
    <property type="protein sequence ID" value="BAN74540.1"/>
    <property type="molecule type" value="Genomic_DNA"/>
</dbReference>
<dbReference type="GeneID" id="45548660"/>